<proteinExistence type="inferred from homology"/>
<dbReference type="Pfam" id="PF00255">
    <property type="entry name" value="GSHPx"/>
    <property type="match status" value="1"/>
</dbReference>
<dbReference type="PRINTS" id="PR01011">
    <property type="entry name" value="GLUTPROXDASE"/>
</dbReference>
<comment type="caution">
    <text evidence="6">The sequence shown here is derived from an EMBL/GenBank/DDBJ whole genome shotgun (WGS) entry which is preliminary data.</text>
</comment>
<comment type="similarity">
    <text evidence="1 5">Belongs to the glutathione peroxidase family.</text>
</comment>
<sequence length="183" mass="21060">MSIYDFQVNSINGELVELSIFRGKVLLIVNTASRCGYSRQFAGLQMLYESHHEQGLEILGFPCNQFNEKEPGSNFDVQEYCKSIFGVSFPLFEKLELRGPTAHPLFQYLTQQAPFQGFDTQTSGGLWMHNFLQDKYPDIYSGNGIKWNFTKFLIDRNGDVYGRYETATEPNEIELDIESLLLR</sequence>
<gene>
    <name evidence="6" type="ORF">EJQ19_04360</name>
</gene>
<evidence type="ECO:0000313" key="6">
    <source>
        <dbReference type="EMBL" id="RTE10976.1"/>
    </source>
</evidence>
<dbReference type="GO" id="GO:0004601">
    <property type="term" value="F:peroxidase activity"/>
    <property type="evidence" value="ECO:0007669"/>
    <property type="project" value="UniProtKB-KW"/>
</dbReference>
<dbReference type="GO" id="GO:0034599">
    <property type="term" value="P:cellular response to oxidative stress"/>
    <property type="evidence" value="ECO:0007669"/>
    <property type="project" value="TreeGrafter"/>
</dbReference>
<dbReference type="PIRSF" id="PIRSF000303">
    <property type="entry name" value="Glutathion_perox"/>
    <property type="match status" value="1"/>
</dbReference>
<reference evidence="6 7" key="1">
    <citation type="submission" date="2018-12" db="EMBL/GenBank/DDBJ databases">
        <title>Bacillus ochoae sp. nov., Paenibacillus whitsoniae sp. nov., Paenibacillus spiritus sp. nov. Isolated from the Mars Exploration Rover during spacecraft assembly.</title>
        <authorList>
            <person name="Seuylemezian A."/>
            <person name="Vaishampayan P."/>
        </authorList>
    </citation>
    <scope>NUCLEOTIDE SEQUENCE [LARGE SCALE GENOMIC DNA]</scope>
    <source>
        <strain evidence="6 7">MER 54</strain>
    </source>
</reference>
<evidence type="ECO:0000256" key="5">
    <source>
        <dbReference type="RuleBase" id="RU000499"/>
    </source>
</evidence>
<keyword evidence="2 5" id="KW-0575">Peroxidase</keyword>
<dbReference type="CDD" id="cd00340">
    <property type="entry name" value="GSH_Peroxidase"/>
    <property type="match status" value="1"/>
</dbReference>
<feature type="active site" evidence="4">
    <location>
        <position position="35"/>
    </location>
</feature>
<dbReference type="PROSITE" id="PS00763">
    <property type="entry name" value="GLUTATHIONE_PEROXID_2"/>
    <property type="match status" value="1"/>
</dbReference>
<evidence type="ECO:0000313" key="7">
    <source>
        <dbReference type="Proteomes" id="UP000276128"/>
    </source>
</evidence>
<protein>
    <recommendedName>
        <fullName evidence="5">Glutathione peroxidase</fullName>
    </recommendedName>
</protein>
<dbReference type="InterPro" id="IPR000889">
    <property type="entry name" value="Glutathione_peroxidase"/>
</dbReference>
<evidence type="ECO:0000256" key="2">
    <source>
        <dbReference type="ARBA" id="ARBA00022559"/>
    </source>
</evidence>
<evidence type="ECO:0000256" key="4">
    <source>
        <dbReference type="PIRSR" id="PIRSR000303-1"/>
    </source>
</evidence>
<dbReference type="AlphaFoldDB" id="A0A3S0CEK5"/>
<organism evidence="6 7">
    <name type="scientific">Paenibacillus whitsoniae</name>
    <dbReference type="NCBI Taxonomy" id="2496558"/>
    <lineage>
        <taxon>Bacteria</taxon>
        <taxon>Bacillati</taxon>
        <taxon>Bacillota</taxon>
        <taxon>Bacilli</taxon>
        <taxon>Bacillales</taxon>
        <taxon>Paenibacillaceae</taxon>
        <taxon>Paenibacillus</taxon>
    </lineage>
</organism>
<dbReference type="InterPro" id="IPR036249">
    <property type="entry name" value="Thioredoxin-like_sf"/>
</dbReference>
<name>A0A3S0CEK5_9BACL</name>
<dbReference type="PANTHER" id="PTHR11592">
    <property type="entry name" value="GLUTATHIONE PEROXIDASE"/>
    <property type="match status" value="1"/>
</dbReference>
<dbReference type="PANTHER" id="PTHR11592:SF78">
    <property type="entry name" value="GLUTATHIONE PEROXIDASE"/>
    <property type="match status" value="1"/>
</dbReference>
<dbReference type="PROSITE" id="PS51355">
    <property type="entry name" value="GLUTATHIONE_PEROXID_3"/>
    <property type="match status" value="1"/>
</dbReference>
<dbReference type="FunFam" id="3.40.30.10:FF:000010">
    <property type="entry name" value="Glutathione peroxidase"/>
    <property type="match status" value="1"/>
</dbReference>
<evidence type="ECO:0000256" key="1">
    <source>
        <dbReference type="ARBA" id="ARBA00006926"/>
    </source>
</evidence>
<dbReference type="Proteomes" id="UP000276128">
    <property type="component" value="Unassembled WGS sequence"/>
</dbReference>
<keyword evidence="7" id="KW-1185">Reference proteome</keyword>
<dbReference type="OrthoDB" id="9789406at2"/>
<dbReference type="EMBL" id="RXHU01000014">
    <property type="protein sequence ID" value="RTE10976.1"/>
    <property type="molecule type" value="Genomic_DNA"/>
</dbReference>
<evidence type="ECO:0000256" key="3">
    <source>
        <dbReference type="ARBA" id="ARBA00023002"/>
    </source>
</evidence>
<dbReference type="SUPFAM" id="SSF52833">
    <property type="entry name" value="Thioredoxin-like"/>
    <property type="match status" value="1"/>
</dbReference>
<keyword evidence="3 5" id="KW-0560">Oxidoreductase</keyword>
<dbReference type="RefSeq" id="WP_126139976.1">
    <property type="nucleotide sequence ID" value="NZ_RXHU01000014.1"/>
</dbReference>
<dbReference type="InterPro" id="IPR029760">
    <property type="entry name" value="GPX_CS"/>
</dbReference>
<dbReference type="Gene3D" id="3.40.30.10">
    <property type="entry name" value="Glutaredoxin"/>
    <property type="match status" value="1"/>
</dbReference>
<accession>A0A3S0CEK5</accession>